<feature type="region of interest" description="Disordered" evidence="1">
    <location>
        <begin position="566"/>
        <end position="612"/>
    </location>
</feature>
<comment type="caution">
    <text evidence="3">The sequence shown here is derived from an EMBL/GenBank/DDBJ whole genome shotgun (WGS) entry which is preliminary data.</text>
</comment>
<dbReference type="AlphaFoldDB" id="A0ABD1IPY5"/>
<dbReference type="Gene3D" id="3.30.420.10">
    <property type="entry name" value="Ribonuclease H-like superfamily/Ribonuclease H"/>
    <property type="match status" value="1"/>
</dbReference>
<evidence type="ECO:0000256" key="1">
    <source>
        <dbReference type="SAM" id="MobiDB-lite"/>
    </source>
</evidence>
<evidence type="ECO:0000259" key="2">
    <source>
        <dbReference type="PROSITE" id="PS50994"/>
    </source>
</evidence>
<dbReference type="InterPro" id="IPR001584">
    <property type="entry name" value="Integrase_cat-core"/>
</dbReference>
<dbReference type="Pfam" id="PF05380">
    <property type="entry name" value="Peptidase_A17"/>
    <property type="match status" value="1"/>
</dbReference>
<dbReference type="Proteomes" id="UP001591681">
    <property type="component" value="Unassembled WGS sequence"/>
</dbReference>
<accession>A0ABD1IPY5</accession>
<dbReference type="SUPFAM" id="SSF53098">
    <property type="entry name" value="Ribonuclease H-like"/>
    <property type="match status" value="1"/>
</dbReference>
<organism evidence="3 4">
    <name type="scientific">Coilia grayii</name>
    <name type="common">Gray's grenadier anchovy</name>
    <dbReference type="NCBI Taxonomy" id="363190"/>
    <lineage>
        <taxon>Eukaryota</taxon>
        <taxon>Metazoa</taxon>
        <taxon>Chordata</taxon>
        <taxon>Craniata</taxon>
        <taxon>Vertebrata</taxon>
        <taxon>Euteleostomi</taxon>
        <taxon>Actinopterygii</taxon>
        <taxon>Neopterygii</taxon>
        <taxon>Teleostei</taxon>
        <taxon>Clupei</taxon>
        <taxon>Clupeiformes</taxon>
        <taxon>Clupeoidei</taxon>
        <taxon>Engraulidae</taxon>
        <taxon>Coilinae</taxon>
        <taxon>Coilia</taxon>
    </lineage>
</organism>
<keyword evidence="4" id="KW-1185">Reference proteome</keyword>
<proteinExistence type="predicted"/>
<name>A0ABD1IPY5_9TELE</name>
<sequence>MKQTVPYSAVAYLQCEGKDREPTVTLVASKSRVAPLKKLTLPRLKLMGALIGARLGRNLINLLNMEIHQLHMWSDSMIVLNWIRSSAHKWKQFVANRVTEIQSLTDPAFWSHCKGKENPADPPTHGQTVVNLSLSRLWWKGPAFLISCGQEEESNDETVDENAVEEELKVSEHLTVQLTTECETVEPVLDLQRYSKLKTILRITAWIQRFAGNTRSTTKRHGELTAEEILQAEKYWIRVTQHQSFIEDVTLLKAGKMLNKDSKIRELRPFLDESGLMCVEGRLQQSDFSFHQQHPWILPAKSRFGELLVQHTHQNLMHAGVRDALVQLRDTYWILRGRQLVKGVLSRCCVCRRFKAKPVQQVTAPLPRDRITESPPFEVTGVDFAGPLYVKVSGALTKAYIALFTCAVTRAVHLELVSSQSTEHFLLAIKRFIARRGLCKVIYSDNAKTFKRAEQDSKQLWESIKYTHLLEYFSDRGISWRFIAERAAWWGGFWERLVQSVKTCLKKVLGRASLSFEEMTTILTEVEATLNSRPLTFVNNDLDEPQPLTPAHFLVGKRVNSATQAASSCKWNHNPEPRGDDQEMALPAVPHDKMLEQMAEGLSVGPEVSSSL</sequence>
<evidence type="ECO:0000313" key="3">
    <source>
        <dbReference type="EMBL" id="KAL2076872.1"/>
    </source>
</evidence>
<dbReference type="PROSITE" id="PS50994">
    <property type="entry name" value="INTEGRASE"/>
    <property type="match status" value="1"/>
</dbReference>
<dbReference type="EMBL" id="JBHFQA010000046">
    <property type="protein sequence ID" value="KAL2076872.1"/>
    <property type="molecule type" value="Genomic_DNA"/>
</dbReference>
<dbReference type="Pfam" id="PF17921">
    <property type="entry name" value="Integrase_H2C2"/>
    <property type="match status" value="1"/>
</dbReference>
<evidence type="ECO:0000313" key="4">
    <source>
        <dbReference type="Proteomes" id="UP001591681"/>
    </source>
</evidence>
<reference evidence="3 4" key="1">
    <citation type="submission" date="2024-09" db="EMBL/GenBank/DDBJ databases">
        <title>A chromosome-level genome assembly of Gray's grenadier anchovy, Coilia grayii.</title>
        <authorList>
            <person name="Fu Z."/>
        </authorList>
    </citation>
    <scope>NUCLEOTIDE SEQUENCE [LARGE SCALE GENOMIC DNA]</scope>
    <source>
        <strain evidence="3">G4</strain>
        <tissue evidence="3">Muscle</tissue>
    </source>
</reference>
<dbReference type="InterPro" id="IPR036397">
    <property type="entry name" value="RNaseH_sf"/>
</dbReference>
<feature type="domain" description="Integrase catalytic" evidence="2">
    <location>
        <begin position="371"/>
        <end position="558"/>
    </location>
</feature>
<dbReference type="PANTHER" id="PTHR47331:SF1">
    <property type="entry name" value="GAG-LIKE PROTEIN"/>
    <property type="match status" value="1"/>
</dbReference>
<dbReference type="InterPro" id="IPR041588">
    <property type="entry name" value="Integrase_H2C2"/>
</dbReference>
<dbReference type="InterPro" id="IPR012337">
    <property type="entry name" value="RNaseH-like_sf"/>
</dbReference>
<gene>
    <name evidence="3" type="ORF">ACEWY4_027539</name>
</gene>
<dbReference type="InterPro" id="IPR008042">
    <property type="entry name" value="Retrotrans_Pao"/>
</dbReference>
<dbReference type="PANTHER" id="PTHR47331">
    <property type="entry name" value="PHD-TYPE DOMAIN-CONTAINING PROTEIN"/>
    <property type="match status" value="1"/>
</dbReference>
<protein>
    <recommendedName>
        <fullName evidence="2">Integrase catalytic domain-containing protein</fullName>
    </recommendedName>
</protein>